<reference evidence="1" key="1">
    <citation type="submission" date="2022-09" db="EMBL/GenBank/DDBJ databases">
        <title>Complete Genomes of Fervidibacillus albus and Fervidibacillus halotolerans isolated from tidal flat sediments.</title>
        <authorList>
            <person name="Kwon K.K."/>
            <person name="Yang S.-H."/>
            <person name="Park M.J."/>
            <person name="Oh H.-M."/>
        </authorList>
    </citation>
    <scope>NUCLEOTIDE SEQUENCE</scope>
    <source>
        <strain evidence="1">MEBiC13591</strain>
    </source>
</reference>
<dbReference type="PANTHER" id="PTHR34822:SF1">
    <property type="entry name" value="GRPB FAMILY PROTEIN"/>
    <property type="match status" value="1"/>
</dbReference>
<name>A0A9E8LSV0_9BACI</name>
<sequence>MARHIIVKEYNPLWPELFEKEASRISKILGKNLVSIHHIGSTSVVGLAAKPIIDIMPVVEDLKLVDLVANEFEQIGYDYLGEFGIEGRRYLRKGGDNRTHHIHIFSKKNIHDIERHLAVRDYLRTHKDICDKYAKLKMDLAKKYPYDSEGYRDGKAKFVEQLEQDALKWKHLST</sequence>
<evidence type="ECO:0000313" key="2">
    <source>
        <dbReference type="Proteomes" id="UP001164718"/>
    </source>
</evidence>
<dbReference type="Gene3D" id="3.30.460.10">
    <property type="entry name" value="Beta Polymerase, domain 2"/>
    <property type="match status" value="1"/>
</dbReference>
<dbReference type="InterPro" id="IPR007344">
    <property type="entry name" value="GrpB/CoaE"/>
</dbReference>
<dbReference type="PANTHER" id="PTHR34822">
    <property type="entry name" value="GRPB DOMAIN PROTEIN (AFU_ORTHOLOGUE AFUA_1G01530)"/>
    <property type="match status" value="1"/>
</dbReference>
<dbReference type="Pfam" id="PF04229">
    <property type="entry name" value="GrpB"/>
    <property type="match status" value="1"/>
</dbReference>
<dbReference type="Proteomes" id="UP001164718">
    <property type="component" value="Chromosome"/>
</dbReference>
<evidence type="ECO:0000313" key="1">
    <source>
        <dbReference type="EMBL" id="WAA08983.1"/>
    </source>
</evidence>
<dbReference type="KEGG" id="faf:OE104_10265"/>
<proteinExistence type="predicted"/>
<dbReference type="InterPro" id="IPR043519">
    <property type="entry name" value="NT_sf"/>
</dbReference>
<dbReference type="RefSeq" id="WP_275416767.1">
    <property type="nucleotide sequence ID" value="NZ_CP106878.1"/>
</dbReference>
<organism evidence="1 2">
    <name type="scientific">Fervidibacillus albus</name>
    <dbReference type="NCBI Taxonomy" id="2980026"/>
    <lineage>
        <taxon>Bacteria</taxon>
        <taxon>Bacillati</taxon>
        <taxon>Bacillota</taxon>
        <taxon>Bacilli</taxon>
        <taxon>Bacillales</taxon>
        <taxon>Bacillaceae</taxon>
        <taxon>Fervidibacillus</taxon>
    </lineage>
</organism>
<dbReference type="AlphaFoldDB" id="A0A9E8LSV0"/>
<keyword evidence="2" id="KW-1185">Reference proteome</keyword>
<dbReference type="EMBL" id="CP106878">
    <property type="protein sequence ID" value="WAA08983.1"/>
    <property type="molecule type" value="Genomic_DNA"/>
</dbReference>
<dbReference type="SUPFAM" id="SSF81301">
    <property type="entry name" value="Nucleotidyltransferase"/>
    <property type="match status" value="1"/>
</dbReference>
<accession>A0A9E8LSV0</accession>
<protein>
    <submittedName>
        <fullName evidence="1">GrpB family protein</fullName>
    </submittedName>
</protein>
<gene>
    <name evidence="1" type="ORF">OE104_10265</name>
</gene>